<protein>
    <submittedName>
        <fullName evidence="1">Uncharacterized protein</fullName>
    </submittedName>
</protein>
<name>A0A015YFE5_BACFG</name>
<gene>
    <name evidence="1" type="ORF">M136_0164</name>
</gene>
<organism evidence="1 2">
    <name type="scientific">Bacteroides fragilis str. S36L11</name>
    <dbReference type="NCBI Taxonomy" id="1339327"/>
    <lineage>
        <taxon>Bacteria</taxon>
        <taxon>Pseudomonadati</taxon>
        <taxon>Bacteroidota</taxon>
        <taxon>Bacteroidia</taxon>
        <taxon>Bacteroidales</taxon>
        <taxon>Bacteroidaceae</taxon>
        <taxon>Bacteroides</taxon>
    </lineage>
</organism>
<dbReference type="AlphaFoldDB" id="A0A015YFE5"/>
<proteinExistence type="predicted"/>
<dbReference type="PATRIC" id="fig|1339327.3.peg.844"/>
<evidence type="ECO:0000313" key="1">
    <source>
        <dbReference type="EMBL" id="EXZ30627.1"/>
    </source>
</evidence>
<evidence type="ECO:0000313" key="2">
    <source>
        <dbReference type="Proteomes" id="UP000022082"/>
    </source>
</evidence>
<dbReference type="EMBL" id="JGDJ01000130">
    <property type="protein sequence ID" value="EXZ30627.1"/>
    <property type="molecule type" value="Genomic_DNA"/>
</dbReference>
<accession>A0A015YFE5</accession>
<sequence>MRLIKLLGGIVGALLTGSYFYQRSNEMMRAESKSIHTGIKR</sequence>
<comment type="caution">
    <text evidence="1">The sequence shown here is derived from an EMBL/GenBank/DDBJ whole genome shotgun (WGS) entry which is preliminary data.</text>
</comment>
<reference evidence="1 2" key="1">
    <citation type="submission" date="2014-02" db="EMBL/GenBank/DDBJ databases">
        <authorList>
            <person name="Sears C."/>
            <person name="Carroll K."/>
            <person name="Sack B.R."/>
            <person name="Qadri F."/>
            <person name="Myers L.L."/>
            <person name="Chung G.-T."/>
            <person name="Escheverria P."/>
            <person name="Fraser C.M."/>
            <person name="Sadzewicz L."/>
            <person name="Shefchek K.A."/>
            <person name="Tallon L."/>
            <person name="Das S.P."/>
            <person name="Daugherty S."/>
            <person name="Mongodin E.F."/>
        </authorList>
    </citation>
    <scope>NUCLEOTIDE SEQUENCE [LARGE SCALE GENOMIC DNA]</scope>
    <source>
        <strain evidence="1 2">S36L11</strain>
    </source>
</reference>
<dbReference type="Proteomes" id="UP000022082">
    <property type="component" value="Unassembled WGS sequence"/>
</dbReference>